<organism evidence="1 2">
    <name type="scientific">Psychrobacillus mangrovi</name>
    <dbReference type="NCBI Taxonomy" id="3117745"/>
    <lineage>
        <taxon>Bacteria</taxon>
        <taxon>Bacillati</taxon>
        <taxon>Bacillota</taxon>
        <taxon>Bacilli</taxon>
        <taxon>Bacillales</taxon>
        <taxon>Bacillaceae</taxon>
        <taxon>Psychrobacillus</taxon>
    </lineage>
</organism>
<dbReference type="SUPFAM" id="SSF46955">
    <property type="entry name" value="Putative DNA-binding domain"/>
    <property type="match status" value="1"/>
</dbReference>
<sequence>MDHLINNFEQLYSIENQFKNWITDAMKDYHTPHATTKQWMSIKEACDYIGVANNTFTKYREMGLKVCEIEGVKRVSKSEIDNFLNQFSY</sequence>
<proteinExistence type="predicted"/>
<comment type="caution">
    <text evidence="1">The sequence shown here is derived from an EMBL/GenBank/DDBJ whole genome shotgun (WGS) entry which is preliminary data.</text>
</comment>
<dbReference type="RefSeq" id="WP_336498034.1">
    <property type="nucleotide sequence ID" value="NZ_JBAWSY010000009.1"/>
</dbReference>
<reference evidence="1 2" key="1">
    <citation type="submission" date="2024-01" db="EMBL/GenBank/DDBJ databases">
        <title>Seven novel Bacillus-like species.</title>
        <authorList>
            <person name="Liu G."/>
        </authorList>
    </citation>
    <scope>NUCLEOTIDE SEQUENCE [LARGE SCALE GENOMIC DNA]</scope>
    <source>
        <strain evidence="1 2">FJAT-51614</strain>
    </source>
</reference>
<protein>
    <submittedName>
        <fullName evidence="1">Helix-turn-helix domain-containing protein</fullName>
    </submittedName>
</protein>
<dbReference type="Proteomes" id="UP001364890">
    <property type="component" value="Unassembled WGS sequence"/>
</dbReference>
<evidence type="ECO:0000313" key="1">
    <source>
        <dbReference type="EMBL" id="MEI4770473.1"/>
    </source>
</evidence>
<dbReference type="EMBL" id="JBAWSY010000009">
    <property type="protein sequence ID" value="MEI4770473.1"/>
    <property type="molecule type" value="Genomic_DNA"/>
</dbReference>
<dbReference type="InterPro" id="IPR009061">
    <property type="entry name" value="DNA-bd_dom_put_sf"/>
</dbReference>
<gene>
    <name evidence="1" type="ORF">WAX74_12585</name>
</gene>
<name>A0ABU8F634_9BACI</name>
<keyword evidence="2" id="KW-1185">Reference proteome</keyword>
<evidence type="ECO:0000313" key="2">
    <source>
        <dbReference type="Proteomes" id="UP001364890"/>
    </source>
</evidence>
<accession>A0ABU8F634</accession>